<evidence type="ECO:0000256" key="7">
    <source>
        <dbReference type="ARBA" id="ARBA00023444"/>
    </source>
</evidence>
<name>B0D5Q2_LACBS</name>
<dbReference type="HOGENOM" id="CLU_019704_0_2_1"/>
<feature type="domain" description="Porphobilinogen deaminase N-terminal" evidence="9">
    <location>
        <begin position="19"/>
        <end position="231"/>
    </location>
</feature>
<evidence type="ECO:0000259" key="9">
    <source>
        <dbReference type="Pfam" id="PF01379"/>
    </source>
</evidence>
<dbReference type="RefSeq" id="XP_001879445.1">
    <property type="nucleotide sequence ID" value="XM_001879410.1"/>
</dbReference>
<dbReference type="PRINTS" id="PR00151">
    <property type="entry name" value="PORPHBDMNASE"/>
</dbReference>
<dbReference type="SUPFAM" id="SSF54782">
    <property type="entry name" value="Porphobilinogen deaminase (hydroxymethylbilane synthase), C-terminal domain"/>
    <property type="match status" value="1"/>
</dbReference>
<dbReference type="InParanoid" id="B0D5Q2"/>
<dbReference type="GeneID" id="6074912"/>
<organism evidence="12">
    <name type="scientific">Laccaria bicolor (strain S238N-H82 / ATCC MYA-4686)</name>
    <name type="common">Bicoloured deceiver</name>
    <name type="synonym">Laccaria laccata var. bicolor</name>
    <dbReference type="NCBI Taxonomy" id="486041"/>
    <lineage>
        <taxon>Eukaryota</taxon>
        <taxon>Fungi</taxon>
        <taxon>Dikarya</taxon>
        <taxon>Basidiomycota</taxon>
        <taxon>Agaricomycotina</taxon>
        <taxon>Agaricomycetes</taxon>
        <taxon>Agaricomycetidae</taxon>
        <taxon>Agaricales</taxon>
        <taxon>Agaricineae</taxon>
        <taxon>Hydnangiaceae</taxon>
        <taxon>Laccaria</taxon>
    </lineage>
</organism>
<evidence type="ECO:0000259" key="10">
    <source>
        <dbReference type="Pfam" id="PF03900"/>
    </source>
</evidence>
<comment type="similarity">
    <text evidence="2">Belongs to the HMBS family.</text>
</comment>
<dbReference type="EC" id="2.5.1.61" evidence="3"/>
<dbReference type="NCBIfam" id="TIGR00212">
    <property type="entry name" value="hemC"/>
    <property type="match status" value="1"/>
</dbReference>
<keyword evidence="12" id="KW-1185">Reference proteome</keyword>
<evidence type="ECO:0000256" key="1">
    <source>
        <dbReference type="ARBA" id="ARBA00001916"/>
    </source>
</evidence>
<dbReference type="Gene3D" id="3.30.160.40">
    <property type="entry name" value="Porphobilinogen deaminase, C-terminal domain"/>
    <property type="match status" value="1"/>
</dbReference>
<dbReference type="InterPro" id="IPR022418">
    <property type="entry name" value="Porphobilinogen_deaminase_C"/>
</dbReference>
<dbReference type="GO" id="GO:0005737">
    <property type="term" value="C:cytoplasm"/>
    <property type="evidence" value="ECO:0007669"/>
    <property type="project" value="TreeGrafter"/>
</dbReference>
<dbReference type="STRING" id="486041.B0D5Q2"/>
<proteinExistence type="inferred from homology"/>
<dbReference type="SUPFAM" id="SSF53850">
    <property type="entry name" value="Periplasmic binding protein-like II"/>
    <property type="match status" value="1"/>
</dbReference>
<evidence type="ECO:0000313" key="11">
    <source>
        <dbReference type="EMBL" id="EDR10060.1"/>
    </source>
</evidence>
<keyword evidence="6" id="KW-0627">Porphyrin biosynthesis</keyword>
<evidence type="ECO:0000313" key="12">
    <source>
        <dbReference type="Proteomes" id="UP000001194"/>
    </source>
</evidence>
<protein>
    <recommendedName>
        <fullName evidence="3">hydroxymethylbilane synthase</fullName>
        <ecNumber evidence="3">2.5.1.61</ecNumber>
    </recommendedName>
    <alternativeName>
        <fullName evidence="8">Pre-uroporphyrinogen synthase</fullName>
    </alternativeName>
</protein>
<dbReference type="EMBL" id="DS547098">
    <property type="protein sequence ID" value="EDR10060.1"/>
    <property type="molecule type" value="Genomic_DNA"/>
</dbReference>
<dbReference type="InterPro" id="IPR036803">
    <property type="entry name" value="Porphobilinogen_deaminase_C_sf"/>
</dbReference>
<evidence type="ECO:0000256" key="6">
    <source>
        <dbReference type="ARBA" id="ARBA00023244"/>
    </source>
</evidence>
<feature type="domain" description="Porphobilinogen deaminase C-terminal" evidence="10">
    <location>
        <begin position="245"/>
        <end position="318"/>
    </location>
</feature>
<dbReference type="InterPro" id="IPR000860">
    <property type="entry name" value="HemC"/>
</dbReference>
<reference evidence="11 12" key="1">
    <citation type="journal article" date="2008" name="Nature">
        <title>The genome of Laccaria bicolor provides insights into mycorrhizal symbiosis.</title>
        <authorList>
            <person name="Martin F."/>
            <person name="Aerts A."/>
            <person name="Ahren D."/>
            <person name="Brun A."/>
            <person name="Danchin E.G.J."/>
            <person name="Duchaussoy F."/>
            <person name="Gibon J."/>
            <person name="Kohler A."/>
            <person name="Lindquist E."/>
            <person name="Pereda V."/>
            <person name="Salamov A."/>
            <person name="Shapiro H.J."/>
            <person name="Wuyts J."/>
            <person name="Blaudez D."/>
            <person name="Buee M."/>
            <person name="Brokstein P."/>
            <person name="Canbaeck B."/>
            <person name="Cohen D."/>
            <person name="Courty P.E."/>
            <person name="Coutinho P.M."/>
            <person name="Delaruelle C."/>
            <person name="Detter J.C."/>
            <person name="Deveau A."/>
            <person name="DiFazio S."/>
            <person name="Duplessis S."/>
            <person name="Fraissinet-Tachet L."/>
            <person name="Lucic E."/>
            <person name="Frey-Klett P."/>
            <person name="Fourrey C."/>
            <person name="Feussner I."/>
            <person name="Gay G."/>
            <person name="Grimwood J."/>
            <person name="Hoegger P.J."/>
            <person name="Jain P."/>
            <person name="Kilaru S."/>
            <person name="Labbe J."/>
            <person name="Lin Y.C."/>
            <person name="Legue V."/>
            <person name="Le Tacon F."/>
            <person name="Marmeisse R."/>
            <person name="Melayah D."/>
            <person name="Montanini B."/>
            <person name="Muratet M."/>
            <person name="Nehls U."/>
            <person name="Niculita-Hirzel H."/>
            <person name="Oudot-Le Secq M.P."/>
            <person name="Peter M."/>
            <person name="Quesneville H."/>
            <person name="Rajashekar B."/>
            <person name="Reich M."/>
            <person name="Rouhier N."/>
            <person name="Schmutz J."/>
            <person name="Yin T."/>
            <person name="Chalot M."/>
            <person name="Henrissat B."/>
            <person name="Kuees U."/>
            <person name="Lucas S."/>
            <person name="Van de Peer Y."/>
            <person name="Podila G.K."/>
            <person name="Polle A."/>
            <person name="Pukkila P.J."/>
            <person name="Richardson P.M."/>
            <person name="Rouze P."/>
            <person name="Sanders I.R."/>
            <person name="Stajich J.E."/>
            <person name="Tunlid A."/>
            <person name="Tuskan G."/>
            <person name="Grigoriev I.V."/>
        </authorList>
    </citation>
    <scope>NUCLEOTIDE SEQUENCE [LARGE SCALE GENOMIC DNA]</scope>
    <source>
        <strain evidence="12">S238N-H82 / ATCC MYA-4686</strain>
    </source>
</reference>
<dbReference type="AlphaFoldDB" id="B0D5Q2"/>
<comment type="pathway">
    <text evidence="7">Porphyrin-containing compound metabolism.</text>
</comment>
<dbReference type="Pfam" id="PF03900">
    <property type="entry name" value="Porphobil_deamC"/>
    <property type="match status" value="1"/>
</dbReference>
<sequence>MPRAIVADATPIEGEQKAIVIGCRPSTLAKIQAELVRSRLKVLFPASRFEISSKKFPQPEIGTSQITERGGASLWTTELEDALFDGDIDILVHSLKDVPTKLKEGCEIIHVLEREDRRDCLVVKDGLPYRTLEELPAGSVVGTGSVRRVAQMKRRYPLLVIKDVRGNIDTRLQKLDSPDLPYTALILASAGLLRLSLHDRITSYLSPPISYPAVGQGCLGAEFRSADTKVKAMVSRLEVWQDGWAVRAERALLWVLEGGCAFPVGIWSSWSGDNIASESLSVMTSPDGSEEITVETTGVVASVEEVLELGKQAARSLLEKGGRGIIVDLRAEIDRAASEY</sequence>
<dbReference type="PANTHER" id="PTHR11557:SF0">
    <property type="entry name" value="PORPHOBILINOGEN DEAMINASE"/>
    <property type="match status" value="1"/>
</dbReference>
<dbReference type="GO" id="GO:0004418">
    <property type="term" value="F:hydroxymethylbilane synthase activity"/>
    <property type="evidence" value="ECO:0007669"/>
    <property type="project" value="UniProtKB-EC"/>
</dbReference>
<dbReference type="Gene3D" id="3.40.190.10">
    <property type="entry name" value="Periplasmic binding protein-like II"/>
    <property type="match status" value="2"/>
</dbReference>
<evidence type="ECO:0000256" key="4">
    <source>
        <dbReference type="ARBA" id="ARBA00022679"/>
    </source>
</evidence>
<accession>B0D5Q2</accession>
<keyword evidence="4" id="KW-0808">Transferase</keyword>
<dbReference type="PIRSF" id="PIRSF001438">
    <property type="entry name" value="4pyrrol_synth_OHMeBilane_synth"/>
    <property type="match status" value="1"/>
</dbReference>
<evidence type="ECO:0000256" key="2">
    <source>
        <dbReference type="ARBA" id="ARBA00005638"/>
    </source>
</evidence>
<dbReference type="PANTHER" id="PTHR11557">
    <property type="entry name" value="PORPHOBILINOGEN DEAMINASE"/>
    <property type="match status" value="1"/>
</dbReference>
<gene>
    <name evidence="11" type="ORF">LACBIDRAFT_248667</name>
</gene>
<dbReference type="OrthoDB" id="564646at2759"/>
<dbReference type="FunFam" id="3.40.190.10:FF:000005">
    <property type="entry name" value="Porphobilinogen deaminase"/>
    <property type="match status" value="1"/>
</dbReference>
<dbReference type="GO" id="GO:0006783">
    <property type="term" value="P:heme biosynthetic process"/>
    <property type="evidence" value="ECO:0007669"/>
    <property type="project" value="UniProtKB-KW"/>
</dbReference>
<dbReference type="Pfam" id="PF01379">
    <property type="entry name" value="Porphobil_deam"/>
    <property type="match status" value="1"/>
</dbReference>
<comment type="cofactor">
    <cofactor evidence="1">
        <name>dipyrromethane</name>
        <dbReference type="ChEBI" id="CHEBI:60342"/>
    </cofactor>
</comment>
<keyword evidence="5" id="KW-0350">Heme biosynthesis</keyword>
<dbReference type="KEGG" id="lbc:LACBIDRAFT_248667"/>
<dbReference type="InterPro" id="IPR022417">
    <property type="entry name" value="Porphobilin_deaminase_N"/>
</dbReference>
<dbReference type="Proteomes" id="UP000001194">
    <property type="component" value="Unassembled WGS sequence"/>
</dbReference>
<evidence type="ECO:0000256" key="3">
    <source>
        <dbReference type="ARBA" id="ARBA00012655"/>
    </source>
</evidence>
<evidence type="ECO:0000256" key="5">
    <source>
        <dbReference type="ARBA" id="ARBA00023133"/>
    </source>
</evidence>
<evidence type="ECO:0000256" key="8">
    <source>
        <dbReference type="ARBA" id="ARBA00030685"/>
    </source>
</evidence>